<evidence type="ECO:0000256" key="1">
    <source>
        <dbReference type="ARBA" id="ARBA00023015"/>
    </source>
</evidence>
<dbReference type="PANTHER" id="PTHR44846:SF1">
    <property type="entry name" value="MANNOSYL-D-GLYCERATE TRANSPORT_METABOLISM SYSTEM REPRESSOR MNGR-RELATED"/>
    <property type="match status" value="1"/>
</dbReference>
<dbReference type="SUPFAM" id="SSF46785">
    <property type="entry name" value="Winged helix' DNA-binding domain"/>
    <property type="match status" value="1"/>
</dbReference>
<evidence type="ECO:0000313" key="7">
    <source>
        <dbReference type="Proteomes" id="UP000218689"/>
    </source>
</evidence>
<protein>
    <recommendedName>
        <fullName evidence="8">GntR family transcriptional regulator</fullName>
    </recommendedName>
</protein>
<dbReference type="InterPro" id="IPR006037">
    <property type="entry name" value="RCK_C"/>
</dbReference>
<evidence type="ECO:0000259" key="5">
    <source>
        <dbReference type="PROSITE" id="PS51202"/>
    </source>
</evidence>
<feature type="domain" description="RCK C-terminal" evidence="5">
    <location>
        <begin position="120"/>
        <end position="205"/>
    </location>
</feature>
<dbReference type="InterPro" id="IPR036721">
    <property type="entry name" value="RCK_C_sf"/>
</dbReference>
<keyword evidence="7" id="KW-1185">Reference proteome</keyword>
<dbReference type="SUPFAM" id="SSF116726">
    <property type="entry name" value="TrkA C-terminal domain-like"/>
    <property type="match status" value="1"/>
</dbReference>
<dbReference type="AlphaFoldDB" id="A0A224XDI9"/>
<dbReference type="Pfam" id="PF00392">
    <property type="entry name" value="GntR"/>
    <property type="match status" value="1"/>
</dbReference>
<dbReference type="Proteomes" id="UP000218689">
    <property type="component" value="Unassembled WGS sequence"/>
</dbReference>
<dbReference type="OrthoDB" id="226679at2"/>
<dbReference type="PROSITE" id="PS50949">
    <property type="entry name" value="HTH_GNTR"/>
    <property type="match status" value="1"/>
</dbReference>
<evidence type="ECO:0008006" key="8">
    <source>
        <dbReference type="Google" id="ProtNLM"/>
    </source>
</evidence>
<keyword evidence="3" id="KW-0804">Transcription</keyword>
<dbReference type="InterPro" id="IPR050679">
    <property type="entry name" value="Bact_HTH_transcr_reg"/>
</dbReference>
<keyword evidence="2" id="KW-0238">DNA-binding</keyword>
<dbReference type="GO" id="GO:0003677">
    <property type="term" value="F:DNA binding"/>
    <property type="evidence" value="ECO:0007669"/>
    <property type="project" value="UniProtKB-KW"/>
</dbReference>
<name>A0A224XDI9_9LACT</name>
<dbReference type="CDD" id="cd07377">
    <property type="entry name" value="WHTH_GntR"/>
    <property type="match status" value="1"/>
</dbReference>
<dbReference type="GO" id="GO:0006813">
    <property type="term" value="P:potassium ion transport"/>
    <property type="evidence" value="ECO:0007669"/>
    <property type="project" value="InterPro"/>
</dbReference>
<dbReference type="RefSeq" id="WP_094784754.1">
    <property type="nucleotide sequence ID" value="NZ_BEDT01000003.1"/>
</dbReference>
<reference evidence="7" key="1">
    <citation type="submission" date="2017-08" db="EMBL/GenBank/DDBJ databases">
        <title>Draft genome sequence of Lactococcus sp. strain Rs-Y01, isolated from the gut of the lower termite Reticulitermes speratus.</title>
        <authorList>
            <person name="Ohkuma M."/>
            <person name="Yuki M."/>
        </authorList>
    </citation>
    <scope>NUCLEOTIDE SEQUENCE [LARGE SCALE GENOMIC DNA]</scope>
    <source>
        <strain evidence="7">Rs-Y01</strain>
    </source>
</reference>
<evidence type="ECO:0000256" key="3">
    <source>
        <dbReference type="ARBA" id="ARBA00023163"/>
    </source>
</evidence>
<dbReference type="GO" id="GO:0003700">
    <property type="term" value="F:DNA-binding transcription factor activity"/>
    <property type="evidence" value="ECO:0007669"/>
    <property type="project" value="InterPro"/>
</dbReference>
<dbReference type="GO" id="GO:0045892">
    <property type="term" value="P:negative regulation of DNA-templated transcription"/>
    <property type="evidence" value="ECO:0007669"/>
    <property type="project" value="TreeGrafter"/>
</dbReference>
<dbReference type="PROSITE" id="PS51202">
    <property type="entry name" value="RCK_C"/>
    <property type="match status" value="1"/>
</dbReference>
<dbReference type="SMART" id="SM00345">
    <property type="entry name" value="HTH_GNTR"/>
    <property type="match status" value="1"/>
</dbReference>
<sequence length="208" mass="22978">MKTVREPRYRQIAYAIAEKIADGDYPIGSKLHARSTLSAQFGVSSETARKAISILNDLDIVQAVHGSGVKILSQEKAKNFLNQAQETSTIQTLHAQIDNIMTVQKTAIDNLSDSLATLFEQTARVQKKNPLAPYELLLSEDSDVIGQSIGQLNFWQTTGATIVAILHHDELVLSPGPYAILEKGNTVYFVGNETTFQTVKTFFYPARH</sequence>
<feature type="domain" description="HTH gntR-type" evidence="4">
    <location>
        <begin position="6"/>
        <end position="74"/>
    </location>
</feature>
<dbReference type="Gene3D" id="1.10.10.10">
    <property type="entry name" value="Winged helix-like DNA-binding domain superfamily/Winged helix DNA-binding domain"/>
    <property type="match status" value="1"/>
</dbReference>
<proteinExistence type="predicted"/>
<accession>A0A224XDI9</accession>
<evidence type="ECO:0000256" key="2">
    <source>
        <dbReference type="ARBA" id="ARBA00023125"/>
    </source>
</evidence>
<dbReference type="PANTHER" id="PTHR44846">
    <property type="entry name" value="MANNOSYL-D-GLYCERATE TRANSPORT/METABOLISM SYSTEM REPRESSOR MNGR-RELATED"/>
    <property type="match status" value="1"/>
</dbReference>
<comment type="caution">
    <text evidence="6">The sequence shown here is derived from an EMBL/GenBank/DDBJ whole genome shotgun (WGS) entry which is preliminary data.</text>
</comment>
<evidence type="ECO:0000259" key="4">
    <source>
        <dbReference type="PROSITE" id="PS50949"/>
    </source>
</evidence>
<dbReference type="EMBL" id="BEDT01000003">
    <property type="protein sequence ID" value="GAX47705.1"/>
    <property type="molecule type" value="Genomic_DNA"/>
</dbReference>
<dbReference type="Pfam" id="PF02080">
    <property type="entry name" value="TrkA_C"/>
    <property type="match status" value="1"/>
</dbReference>
<dbReference type="InterPro" id="IPR036388">
    <property type="entry name" value="WH-like_DNA-bd_sf"/>
</dbReference>
<evidence type="ECO:0000313" key="6">
    <source>
        <dbReference type="EMBL" id="GAX47705.1"/>
    </source>
</evidence>
<gene>
    <name evidence="6" type="ORF">RsY01_1306</name>
</gene>
<organism evidence="6 7">
    <name type="scientific">Pseudolactococcus reticulitermitis</name>
    <dbReference type="NCBI Taxonomy" id="2025039"/>
    <lineage>
        <taxon>Bacteria</taxon>
        <taxon>Bacillati</taxon>
        <taxon>Bacillota</taxon>
        <taxon>Bacilli</taxon>
        <taxon>Lactobacillales</taxon>
        <taxon>Streptococcaceae</taxon>
        <taxon>Pseudolactococcus</taxon>
    </lineage>
</organism>
<keyword evidence="1" id="KW-0805">Transcription regulation</keyword>
<dbReference type="GO" id="GO:0008324">
    <property type="term" value="F:monoatomic cation transmembrane transporter activity"/>
    <property type="evidence" value="ECO:0007669"/>
    <property type="project" value="InterPro"/>
</dbReference>
<dbReference type="InterPro" id="IPR000524">
    <property type="entry name" value="Tscrpt_reg_HTH_GntR"/>
</dbReference>
<dbReference type="Gene3D" id="3.30.70.1450">
    <property type="entry name" value="Regulator of K+ conductance, C-terminal domain"/>
    <property type="match status" value="1"/>
</dbReference>
<dbReference type="InterPro" id="IPR036390">
    <property type="entry name" value="WH_DNA-bd_sf"/>
</dbReference>